<organism evidence="1 2">
    <name type="scientific">Diceros bicornis minor</name>
    <name type="common">South-central black rhinoceros</name>
    <dbReference type="NCBI Taxonomy" id="77932"/>
    <lineage>
        <taxon>Eukaryota</taxon>
        <taxon>Metazoa</taxon>
        <taxon>Chordata</taxon>
        <taxon>Craniata</taxon>
        <taxon>Vertebrata</taxon>
        <taxon>Euteleostomi</taxon>
        <taxon>Mammalia</taxon>
        <taxon>Eutheria</taxon>
        <taxon>Laurasiatheria</taxon>
        <taxon>Perissodactyla</taxon>
        <taxon>Rhinocerotidae</taxon>
        <taxon>Diceros</taxon>
    </lineage>
</organism>
<gene>
    <name evidence="1" type="ORF">HPG69_016501</name>
</gene>
<dbReference type="PANTHER" id="PTHR24114:SF37">
    <property type="entry name" value="LEUCINE-RICH REPEAT-CONTAINING PROTEIN 74B"/>
    <property type="match status" value="1"/>
</dbReference>
<accession>A0A7J7F5S6</accession>
<protein>
    <submittedName>
        <fullName evidence="1">Uncharacterized protein</fullName>
    </submittedName>
</protein>
<dbReference type="Proteomes" id="UP000551758">
    <property type="component" value="Unassembled WGS sequence"/>
</dbReference>
<dbReference type="AlphaFoldDB" id="A0A7J7F5S6"/>
<proteinExistence type="predicted"/>
<sequence>MAFAMGLEANIFLGVLDTSNNGFEDPGASTVGEALKIDNVLEELDMSNNHISAVGALSLGLRLRVNQTLRILAVILPGLCIKTAAHRVEHKQELLPVFRPSSPLSAPK</sequence>
<evidence type="ECO:0000313" key="2">
    <source>
        <dbReference type="Proteomes" id="UP000551758"/>
    </source>
</evidence>
<dbReference type="InterPro" id="IPR001611">
    <property type="entry name" value="Leu-rich_rpt"/>
</dbReference>
<feature type="non-terminal residue" evidence="1">
    <location>
        <position position="1"/>
    </location>
</feature>
<dbReference type="PANTHER" id="PTHR24114">
    <property type="entry name" value="LEUCINE RICH REPEAT FAMILY PROTEIN"/>
    <property type="match status" value="1"/>
</dbReference>
<dbReference type="SUPFAM" id="SSF52047">
    <property type="entry name" value="RNI-like"/>
    <property type="match status" value="1"/>
</dbReference>
<dbReference type="EMBL" id="JACDTQ010001372">
    <property type="protein sequence ID" value="KAF5923036.1"/>
    <property type="molecule type" value="Genomic_DNA"/>
</dbReference>
<dbReference type="Gene3D" id="3.80.10.10">
    <property type="entry name" value="Ribonuclease Inhibitor"/>
    <property type="match status" value="1"/>
</dbReference>
<evidence type="ECO:0000313" key="1">
    <source>
        <dbReference type="EMBL" id="KAF5923036.1"/>
    </source>
</evidence>
<comment type="caution">
    <text evidence="1">The sequence shown here is derived from an EMBL/GenBank/DDBJ whole genome shotgun (WGS) entry which is preliminary data.</text>
</comment>
<dbReference type="Pfam" id="PF13516">
    <property type="entry name" value="LRR_6"/>
    <property type="match status" value="1"/>
</dbReference>
<dbReference type="InterPro" id="IPR032675">
    <property type="entry name" value="LRR_dom_sf"/>
</dbReference>
<dbReference type="InterPro" id="IPR052394">
    <property type="entry name" value="LRR-containing"/>
</dbReference>
<name>A0A7J7F5S6_DICBM</name>
<keyword evidence="2" id="KW-1185">Reference proteome</keyword>
<reference evidence="1 2" key="1">
    <citation type="journal article" date="2020" name="Mol. Biol. Evol.">
        <title>Interspecific Gene Flow and the Evolution of Specialization in Black and White Rhinoceros.</title>
        <authorList>
            <person name="Moodley Y."/>
            <person name="Westbury M.V."/>
            <person name="Russo I.M."/>
            <person name="Gopalakrishnan S."/>
            <person name="Rakotoarivelo A."/>
            <person name="Olsen R.A."/>
            <person name="Prost S."/>
            <person name="Tunstall T."/>
            <person name="Ryder O.A."/>
            <person name="Dalen L."/>
            <person name="Bruford M.W."/>
        </authorList>
    </citation>
    <scope>NUCLEOTIDE SEQUENCE [LARGE SCALE GENOMIC DNA]</scope>
    <source>
        <strain evidence="1">SBR-YM</strain>
        <tissue evidence="1">Skin</tissue>
    </source>
</reference>